<dbReference type="AlphaFoldDB" id="A0A388K383"/>
<feature type="compositionally biased region" description="Low complexity" evidence="4">
    <location>
        <begin position="349"/>
        <end position="359"/>
    </location>
</feature>
<dbReference type="EMBL" id="BFEA01000051">
    <property type="protein sequence ID" value="GBG64521.1"/>
    <property type="molecule type" value="Genomic_DNA"/>
</dbReference>
<dbReference type="InterPro" id="IPR016035">
    <property type="entry name" value="Acyl_Trfase/lysoPLipase"/>
</dbReference>
<dbReference type="GO" id="GO:0005811">
    <property type="term" value="C:lipid droplet"/>
    <property type="evidence" value="ECO:0007669"/>
    <property type="project" value="TreeGrafter"/>
</dbReference>
<feature type="compositionally biased region" description="Low complexity" evidence="4">
    <location>
        <begin position="296"/>
        <end position="337"/>
    </location>
</feature>
<feature type="compositionally biased region" description="Pro residues" evidence="4">
    <location>
        <begin position="338"/>
        <end position="348"/>
    </location>
</feature>
<keyword evidence="2 3" id="KW-0442">Lipid degradation</keyword>
<evidence type="ECO:0000313" key="7">
    <source>
        <dbReference type="Proteomes" id="UP000265515"/>
    </source>
</evidence>
<dbReference type="InterPro" id="IPR002641">
    <property type="entry name" value="PNPLA_dom"/>
</dbReference>
<feature type="active site" description="Nucleophile" evidence="2">
    <location>
        <position position="417"/>
    </location>
</feature>
<dbReference type="GO" id="GO:0016020">
    <property type="term" value="C:membrane"/>
    <property type="evidence" value="ECO:0007669"/>
    <property type="project" value="TreeGrafter"/>
</dbReference>
<name>A0A388K383_CHABU</name>
<comment type="caution">
    <text evidence="6">The sequence shown here is derived from an EMBL/GenBank/DDBJ whole genome shotgun (WGS) entry which is preliminary data.</text>
</comment>
<comment type="caution">
    <text evidence="2">Lacks conserved residue(s) required for the propagation of feature annotation.</text>
</comment>
<evidence type="ECO:0000256" key="3">
    <source>
        <dbReference type="RuleBase" id="RU361262"/>
    </source>
</evidence>
<keyword evidence="1 2" id="KW-0443">Lipid metabolism</keyword>
<feature type="region of interest" description="Disordered" evidence="4">
    <location>
        <begin position="295"/>
        <end position="359"/>
    </location>
</feature>
<comment type="domain">
    <text evidence="3">The nitrogen atoms of the two glycine residues in the GGXR motif define the oxyanion hole, and stabilize the oxyanion that forms during the nucleophilic attack by the catalytic serine during substrate cleavage.</text>
</comment>
<dbReference type="Gramene" id="GBG64521">
    <property type="protein sequence ID" value="GBG64521"/>
    <property type="gene ID" value="CBR_g45217"/>
</dbReference>
<dbReference type="GO" id="GO:0055088">
    <property type="term" value="P:lipid homeostasis"/>
    <property type="evidence" value="ECO:0007669"/>
    <property type="project" value="TreeGrafter"/>
</dbReference>
<protein>
    <recommendedName>
        <fullName evidence="3">Patatin</fullName>
        <ecNumber evidence="3">3.1.1.-</ecNumber>
    </recommendedName>
</protein>
<reference evidence="6 7" key="1">
    <citation type="journal article" date="2018" name="Cell">
        <title>The Chara Genome: Secondary Complexity and Implications for Plant Terrestrialization.</title>
        <authorList>
            <person name="Nishiyama T."/>
            <person name="Sakayama H."/>
            <person name="Vries J.D."/>
            <person name="Buschmann H."/>
            <person name="Saint-Marcoux D."/>
            <person name="Ullrich K.K."/>
            <person name="Haas F.B."/>
            <person name="Vanderstraeten L."/>
            <person name="Becker D."/>
            <person name="Lang D."/>
            <person name="Vosolsobe S."/>
            <person name="Rombauts S."/>
            <person name="Wilhelmsson P.K.I."/>
            <person name="Janitza P."/>
            <person name="Kern R."/>
            <person name="Heyl A."/>
            <person name="Rumpler F."/>
            <person name="Villalobos L.I.A.C."/>
            <person name="Clay J.M."/>
            <person name="Skokan R."/>
            <person name="Toyoda A."/>
            <person name="Suzuki Y."/>
            <person name="Kagoshima H."/>
            <person name="Schijlen E."/>
            <person name="Tajeshwar N."/>
            <person name="Catarino B."/>
            <person name="Hetherington A.J."/>
            <person name="Saltykova A."/>
            <person name="Bonnot C."/>
            <person name="Breuninger H."/>
            <person name="Symeonidi A."/>
            <person name="Radhakrishnan G.V."/>
            <person name="Van Nieuwerburgh F."/>
            <person name="Deforce D."/>
            <person name="Chang C."/>
            <person name="Karol K.G."/>
            <person name="Hedrich R."/>
            <person name="Ulvskov P."/>
            <person name="Glockner G."/>
            <person name="Delwiche C.F."/>
            <person name="Petrasek J."/>
            <person name="Van de Peer Y."/>
            <person name="Friml J."/>
            <person name="Beilby M."/>
            <person name="Dolan L."/>
            <person name="Kohara Y."/>
            <person name="Sugano S."/>
            <person name="Fujiyama A."/>
            <person name="Delaux P.-M."/>
            <person name="Quint M."/>
            <person name="TheiBen G."/>
            <person name="Hagemann M."/>
            <person name="Harholt J."/>
            <person name="Dunand C."/>
            <person name="Zachgo S."/>
            <person name="Langdale J."/>
            <person name="Maumus F."/>
            <person name="Straeten D.V.D."/>
            <person name="Gould S.B."/>
            <person name="Rensing S.A."/>
        </authorList>
    </citation>
    <scope>NUCLEOTIDE SEQUENCE [LARGE SCALE GENOMIC DNA]</scope>
    <source>
        <strain evidence="6 7">S276</strain>
    </source>
</reference>
<feature type="active site" description="Proton acceptor" evidence="2">
    <location>
        <position position="543"/>
    </location>
</feature>
<dbReference type="SUPFAM" id="SSF52151">
    <property type="entry name" value="FabD/lysophospholipase-like"/>
    <property type="match status" value="1"/>
</dbReference>
<dbReference type="STRING" id="69332.A0A388K383"/>
<comment type="function">
    <text evidence="3">Lipolytic acyl hydrolase (LAH).</text>
</comment>
<dbReference type="Proteomes" id="UP000265515">
    <property type="component" value="Unassembled WGS sequence"/>
</dbReference>
<keyword evidence="7" id="KW-1185">Reference proteome</keyword>
<evidence type="ECO:0000313" key="6">
    <source>
        <dbReference type="EMBL" id="GBG64521.1"/>
    </source>
</evidence>
<keyword evidence="2 3" id="KW-0378">Hydrolase</keyword>
<sequence>MQATRVGGSPTPGRAVSRPALWSLSDRKSAATQRVDVVGRGGSDHVSVSYVATWLEQQLLPRSQRHAGESSSTYACRSFRLPPPISRLTVKKLGRSGGNGKHGGRGWNGGNCSLVPHSGTQGITGQLWTAERGVGEESSVREKERGIRREERAGAGRRGVYAWGVNRGTGIAAAARRACEQVINDIEKCKLPSSHFVSRADRLPVGAGAGTGRPASRIGSPPYPSLTPLRSVLPAFPRTQRTLIMNAYKLAFRSDTVKRRMRSVRGKTVVFSRTRFVVDGSLLDDDLYSSFNGRTPYPSSSSHPPIPSSPSSASFSTPPFLFSQPSPSSPSSSSSSSLPPPPPPPPPSSSSSSSSSSSLIAGSAPIITTKAKEEEEAIERPLLSFQGGGIFFYWQLGAARALSRHFDLDKADMAGASAGALAATLAACEVDAEEATKLAFQLSLDNRVWDRPTGLGGIWGPMIRSWLDELLPPNAAQLCDGRLHIYVLELPSLRRRSPAFVRRGVCQFHSKRDLIDACMASVHIPFFIDGGACARFRDRWCVDGSFLASKHSISPYPDRPTVWVDYMDDEDLASQRLRFLSLGAQGEGPQRTWQWLLTMISKGEAHVEKLLSDHKLAALDPIRKKM</sequence>
<dbReference type="Pfam" id="PF01734">
    <property type="entry name" value="Patatin"/>
    <property type="match status" value="1"/>
</dbReference>
<dbReference type="GO" id="GO:0019433">
    <property type="term" value="P:triglyceride catabolic process"/>
    <property type="evidence" value="ECO:0007669"/>
    <property type="project" value="TreeGrafter"/>
</dbReference>
<feature type="short sequence motif" description="GXSXG" evidence="2">
    <location>
        <begin position="415"/>
        <end position="419"/>
    </location>
</feature>
<evidence type="ECO:0000259" key="5">
    <source>
        <dbReference type="PROSITE" id="PS51635"/>
    </source>
</evidence>
<gene>
    <name evidence="6" type="ORF">CBR_g45217</name>
</gene>
<dbReference type="GO" id="GO:0004806">
    <property type="term" value="F:triacylglycerol lipase activity"/>
    <property type="evidence" value="ECO:0007669"/>
    <property type="project" value="TreeGrafter"/>
</dbReference>
<evidence type="ECO:0000256" key="1">
    <source>
        <dbReference type="ARBA" id="ARBA00023098"/>
    </source>
</evidence>
<proteinExistence type="inferred from homology"/>
<dbReference type="OrthoDB" id="197155at2759"/>
<dbReference type="PANTHER" id="PTHR12406">
    <property type="entry name" value="CALCIUM-INDEPENDENT PHOSPHOLIPASE A2 IPLA2 -RELATED"/>
    <property type="match status" value="1"/>
</dbReference>
<dbReference type="Gene3D" id="3.40.1090.10">
    <property type="entry name" value="Cytosolic phospholipase A2 catalytic domain"/>
    <property type="match status" value="1"/>
</dbReference>
<feature type="domain" description="PNPLA" evidence="5">
    <location>
        <begin position="383"/>
        <end position="557"/>
    </location>
</feature>
<dbReference type="InterPro" id="IPR033562">
    <property type="entry name" value="PLPL"/>
</dbReference>
<evidence type="ECO:0000256" key="2">
    <source>
        <dbReference type="PROSITE-ProRule" id="PRU01161"/>
    </source>
</evidence>
<feature type="region of interest" description="Disordered" evidence="4">
    <location>
        <begin position="1"/>
        <end position="20"/>
    </location>
</feature>
<comment type="similarity">
    <text evidence="3">Belongs to the patatin family.</text>
</comment>
<evidence type="ECO:0000256" key="4">
    <source>
        <dbReference type="SAM" id="MobiDB-lite"/>
    </source>
</evidence>
<dbReference type="EC" id="3.1.1.-" evidence="3"/>
<dbReference type="PANTHER" id="PTHR12406:SF45">
    <property type="entry name" value="PATATIN"/>
    <property type="match status" value="1"/>
</dbReference>
<accession>A0A388K383</accession>
<dbReference type="PROSITE" id="PS51635">
    <property type="entry name" value="PNPLA"/>
    <property type="match status" value="1"/>
</dbReference>
<organism evidence="6 7">
    <name type="scientific">Chara braunii</name>
    <name type="common">Braun's stonewort</name>
    <dbReference type="NCBI Taxonomy" id="69332"/>
    <lineage>
        <taxon>Eukaryota</taxon>
        <taxon>Viridiplantae</taxon>
        <taxon>Streptophyta</taxon>
        <taxon>Charophyceae</taxon>
        <taxon>Charales</taxon>
        <taxon>Characeae</taxon>
        <taxon>Chara</taxon>
    </lineage>
</organism>
<dbReference type="GO" id="GO:0005737">
    <property type="term" value="C:cytoplasm"/>
    <property type="evidence" value="ECO:0007669"/>
    <property type="project" value="TreeGrafter"/>
</dbReference>